<evidence type="ECO:0000256" key="2">
    <source>
        <dbReference type="ARBA" id="ARBA00029447"/>
    </source>
</evidence>
<evidence type="ECO:0000256" key="1">
    <source>
        <dbReference type="ARBA" id="ARBA00022500"/>
    </source>
</evidence>
<dbReference type="SMART" id="SM00283">
    <property type="entry name" value="MA"/>
    <property type="match status" value="1"/>
</dbReference>
<dbReference type="Proteomes" id="UP001611383">
    <property type="component" value="Chromosome"/>
</dbReference>
<feature type="transmembrane region" description="Helical" evidence="6">
    <location>
        <begin position="72"/>
        <end position="92"/>
    </location>
</feature>
<evidence type="ECO:0000256" key="3">
    <source>
        <dbReference type="PROSITE-ProRule" id="PRU00284"/>
    </source>
</evidence>
<evidence type="ECO:0000313" key="8">
    <source>
        <dbReference type="EMBL" id="WNG52766.1"/>
    </source>
</evidence>
<dbReference type="Gene3D" id="1.10.287.950">
    <property type="entry name" value="Methyl-accepting chemotaxis protein"/>
    <property type="match status" value="1"/>
</dbReference>
<feature type="coiled-coil region" evidence="4">
    <location>
        <begin position="340"/>
        <end position="378"/>
    </location>
</feature>
<dbReference type="SUPFAM" id="SSF58104">
    <property type="entry name" value="Methyl-accepting chemotaxis protein (MCP) signaling domain"/>
    <property type="match status" value="1"/>
</dbReference>
<dbReference type="EMBL" id="CP043494">
    <property type="protein sequence ID" value="WNG52766.1"/>
    <property type="molecule type" value="Genomic_DNA"/>
</dbReference>
<keyword evidence="4" id="KW-0175">Coiled coil</keyword>
<keyword evidence="9" id="KW-1185">Reference proteome</keyword>
<organism evidence="8 9">
    <name type="scientific">Archangium minus</name>
    <dbReference type="NCBI Taxonomy" id="83450"/>
    <lineage>
        <taxon>Bacteria</taxon>
        <taxon>Pseudomonadati</taxon>
        <taxon>Myxococcota</taxon>
        <taxon>Myxococcia</taxon>
        <taxon>Myxococcales</taxon>
        <taxon>Cystobacterineae</taxon>
        <taxon>Archangiaceae</taxon>
        <taxon>Archangium</taxon>
    </lineage>
</organism>
<dbReference type="Pfam" id="PF00015">
    <property type="entry name" value="MCPsignal"/>
    <property type="match status" value="1"/>
</dbReference>
<gene>
    <name evidence="8" type="ORF">F0U60_35525</name>
</gene>
<keyword evidence="6" id="KW-1133">Transmembrane helix</keyword>
<keyword evidence="1" id="KW-0145">Chemotaxis</keyword>
<protein>
    <recommendedName>
        <fullName evidence="7">Methyl-accepting transducer domain-containing protein</fullName>
    </recommendedName>
</protein>
<sequence>MNAVKGLFDDGRGGFTLRGEPNSALAARLMHDDAYHANKAAIMRPIEEFFSMLDRRTHAAVEREVKQVKRCLALLFVLVAAFAVQLLFSAMLTRGILQKLGGEPDHVAEIARRVAEGDLATPIDAQDAREGSLLSVMKRMSEKLAQVIGEVRGGAVALAGASAQVSAASQSLSLGTSDQASSVEETTASLSQMSATLTQNSESHRQMEQLALKGARQAAESGQAVRETVAAMNAIAEKTTVIEEMAYQTHLLALNAAIEAARAGESGKGFAVVATEVRTLAERARKSAQEISVLAGNSVKVAERSGHLLGELVPSIQKTAELVQEVAAASREQSSSVMQMNRAMVQVDEVTQRNASAAEELASTAEEMAAKADTLQQLVAFFHVHVDPPRPVVPKPRERPTPPSPPTVLVRAPTGNQAVY</sequence>
<keyword evidence="6" id="KW-0812">Transmembrane</keyword>
<evidence type="ECO:0000259" key="7">
    <source>
        <dbReference type="PROSITE" id="PS50111"/>
    </source>
</evidence>
<dbReference type="InterPro" id="IPR051310">
    <property type="entry name" value="MCP_chemotaxis"/>
</dbReference>
<accession>A0ABY9XBI8</accession>
<dbReference type="PANTHER" id="PTHR43531">
    <property type="entry name" value="PROTEIN ICFG"/>
    <property type="match status" value="1"/>
</dbReference>
<proteinExistence type="inferred from homology"/>
<dbReference type="InterPro" id="IPR004089">
    <property type="entry name" value="MCPsignal_dom"/>
</dbReference>
<evidence type="ECO:0000256" key="4">
    <source>
        <dbReference type="SAM" id="Coils"/>
    </source>
</evidence>
<keyword evidence="3" id="KW-0807">Transducer</keyword>
<evidence type="ECO:0000313" key="9">
    <source>
        <dbReference type="Proteomes" id="UP001611383"/>
    </source>
</evidence>
<comment type="similarity">
    <text evidence="2">Belongs to the methyl-accepting chemotaxis (MCP) protein family.</text>
</comment>
<feature type="domain" description="Methyl-accepting transducer" evidence="7">
    <location>
        <begin position="154"/>
        <end position="369"/>
    </location>
</feature>
<name>A0ABY9XBI8_9BACT</name>
<keyword evidence="6" id="KW-0472">Membrane</keyword>
<evidence type="ECO:0000256" key="5">
    <source>
        <dbReference type="SAM" id="MobiDB-lite"/>
    </source>
</evidence>
<evidence type="ECO:0000256" key="6">
    <source>
        <dbReference type="SAM" id="Phobius"/>
    </source>
</evidence>
<reference evidence="8 9" key="1">
    <citation type="submission" date="2019-08" db="EMBL/GenBank/DDBJ databases">
        <title>Archangium and Cystobacter genomes.</title>
        <authorList>
            <person name="Chen I.-C.K."/>
            <person name="Wielgoss S."/>
        </authorList>
    </citation>
    <scope>NUCLEOTIDE SEQUENCE [LARGE SCALE GENOMIC DNA]</scope>
    <source>
        <strain evidence="8 9">Cbm 6</strain>
    </source>
</reference>
<dbReference type="PANTHER" id="PTHR43531:SF11">
    <property type="entry name" value="METHYL-ACCEPTING CHEMOTAXIS PROTEIN 3"/>
    <property type="match status" value="1"/>
</dbReference>
<feature type="region of interest" description="Disordered" evidence="5">
    <location>
        <begin position="388"/>
        <end position="420"/>
    </location>
</feature>
<dbReference type="PROSITE" id="PS50111">
    <property type="entry name" value="CHEMOTAXIS_TRANSDUC_2"/>
    <property type="match status" value="1"/>
</dbReference>